<protein>
    <submittedName>
        <fullName evidence="2">HEAT repeat domain-containing protein</fullName>
    </submittedName>
</protein>
<dbReference type="AlphaFoldDB" id="A0A3A8JZW0"/>
<evidence type="ECO:0000256" key="1">
    <source>
        <dbReference type="SAM" id="SignalP"/>
    </source>
</evidence>
<dbReference type="Gene3D" id="1.25.10.10">
    <property type="entry name" value="Leucine-rich Repeat Variant"/>
    <property type="match status" value="2"/>
</dbReference>
<dbReference type="InterPro" id="IPR016024">
    <property type="entry name" value="ARM-type_fold"/>
</dbReference>
<dbReference type="SUPFAM" id="SSF48371">
    <property type="entry name" value="ARM repeat"/>
    <property type="match status" value="1"/>
</dbReference>
<feature type="chain" id="PRO_5017268321" evidence="1">
    <location>
        <begin position="26"/>
        <end position="329"/>
    </location>
</feature>
<organism evidence="2 3">
    <name type="scientific">Corallococcus carmarthensis</name>
    <dbReference type="NCBI Taxonomy" id="2316728"/>
    <lineage>
        <taxon>Bacteria</taxon>
        <taxon>Pseudomonadati</taxon>
        <taxon>Myxococcota</taxon>
        <taxon>Myxococcia</taxon>
        <taxon>Myxococcales</taxon>
        <taxon>Cystobacterineae</taxon>
        <taxon>Myxococcaceae</taxon>
        <taxon>Corallococcus</taxon>
    </lineage>
</organism>
<gene>
    <name evidence="2" type="ORF">D7X32_22690</name>
</gene>
<dbReference type="Pfam" id="PF13646">
    <property type="entry name" value="HEAT_2"/>
    <property type="match status" value="1"/>
</dbReference>
<name>A0A3A8JZW0_9BACT</name>
<dbReference type="InterPro" id="IPR011989">
    <property type="entry name" value="ARM-like"/>
</dbReference>
<comment type="caution">
    <text evidence="2">The sequence shown here is derived from an EMBL/GenBank/DDBJ whole genome shotgun (WGS) entry which is preliminary data.</text>
</comment>
<dbReference type="OrthoDB" id="5508875at2"/>
<sequence>MPRFLQGLRALGGLTLMLTSPAAFAQSTPSAAMPALKGESCSVQGLMDQLRQGLGSSSKAYRDYLNAVLREAAVSLPSGELHAAFDRETAPAMVEQLAAALVARSEREAEKDAIQAVARRALEDRDPSVRAATVRAMRRTGALEKTGDMYERLMRDGSPEVRMEAAKNLIEDNQYVYSAHHGPATDMAVNAATASTDPKVTAKILESLDTRRMGPEAGQKLLGMLGHESADVRRSAALALGGVPAAQMGPAREALVGMYRGERDAGVRKALVQGIAELGFADAVPALRKLRSVDPGMAPEIDAWIRVLQSGVQEWDLLLREKQRLQQVH</sequence>
<keyword evidence="3" id="KW-1185">Reference proteome</keyword>
<feature type="signal peptide" evidence="1">
    <location>
        <begin position="1"/>
        <end position="25"/>
    </location>
</feature>
<dbReference type="Proteomes" id="UP000268313">
    <property type="component" value="Unassembled WGS sequence"/>
</dbReference>
<evidence type="ECO:0000313" key="3">
    <source>
        <dbReference type="Proteomes" id="UP000268313"/>
    </source>
</evidence>
<evidence type="ECO:0000313" key="2">
    <source>
        <dbReference type="EMBL" id="RKH00736.1"/>
    </source>
</evidence>
<accession>A0A3A8JZW0</accession>
<reference evidence="3" key="1">
    <citation type="submission" date="2018-09" db="EMBL/GenBank/DDBJ databases">
        <authorList>
            <person name="Livingstone P.G."/>
            <person name="Whitworth D.E."/>
        </authorList>
    </citation>
    <scope>NUCLEOTIDE SEQUENCE [LARGE SCALE GENOMIC DNA]</scope>
    <source>
        <strain evidence="3">CA043D</strain>
    </source>
</reference>
<dbReference type="RefSeq" id="WP_120604659.1">
    <property type="nucleotide sequence ID" value="NZ_RAWE01000087.1"/>
</dbReference>
<dbReference type="EMBL" id="RAWE01000087">
    <property type="protein sequence ID" value="RKH00736.1"/>
    <property type="molecule type" value="Genomic_DNA"/>
</dbReference>
<keyword evidence="1" id="KW-0732">Signal</keyword>
<proteinExistence type="predicted"/>